<reference evidence="2" key="1">
    <citation type="submission" date="2023-06" db="EMBL/GenBank/DDBJ databases">
        <title>Genome-scale phylogeny and comparative genomics of the fungal order Sordariales.</title>
        <authorList>
            <consortium name="Lawrence Berkeley National Laboratory"/>
            <person name="Hensen N."/>
            <person name="Bonometti L."/>
            <person name="Westerberg I."/>
            <person name="Brannstrom I.O."/>
            <person name="Guillou S."/>
            <person name="Cros-Aarteil S."/>
            <person name="Calhoun S."/>
            <person name="Haridas S."/>
            <person name="Kuo A."/>
            <person name="Mondo S."/>
            <person name="Pangilinan J."/>
            <person name="Riley R."/>
            <person name="LaButti K."/>
            <person name="Andreopoulos B."/>
            <person name="Lipzen A."/>
            <person name="Chen C."/>
            <person name="Yanf M."/>
            <person name="Daum C."/>
            <person name="Ng V."/>
            <person name="Clum A."/>
            <person name="Steindorff A."/>
            <person name="Ohm R."/>
            <person name="Martin F."/>
            <person name="Silar P."/>
            <person name="Natvig D."/>
            <person name="Lalanne C."/>
            <person name="Gautier V."/>
            <person name="Ament-velasquez S.L."/>
            <person name="Kruys A."/>
            <person name="Hutchinson M.I."/>
            <person name="Powell A.J."/>
            <person name="Barry K."/>
            <person name="Miller A.N."/>
            <person name="Grigoriev I.V."/>
            <person name="Debuchy R."/>
            <person name="Gladieux P."/>
            <person name="Thoren M.H."/>
            <person name="Johannesson H."/>
        </authorList>
    </citation>
    <scope>NUCLEOTIDE SEQUENCE</scope>
    <source>
        <strain evidence="2">SMH3391-2</strain>
    </source>
</reference>
<dbReference type="AlphaFoldDB" id="A0AA40C4V3"/>
<evidence type="ECO:0000313" key="3">
    <source>
        <dbReference type="Proteomes" id="UP001174934"/>
    </source>
</evidence>
<evidence type="ECO:0000313" key="2">
    <source>
        <dbReference type="EMBL" id="KAK0624814.1"/>
    </source>
</evidence>
<organism evidence="2 3">
    <name type="scientific">Bombardia bombarda</name>
    <dbReference type="NCBI Taxonomy" id="252184"/>
    <lineage>
        <taxon>Eukaryota</taxon>
        <taxon>Fungi</taxon>
        <taxon>Dikarya</taxon>
        <taxon>Ascomycota</taxon>
        <taxon>Pezizomycotina</taxon>
        <taxon>Sordariomycetes</taxon>
        <taxon>Sordariomycetidae</taxon>
        <taxon>Sordariales</taxon>
        <taxon>Lasiosphaeriaceae</taxon>
        <taxon>Bombardia</taxon>
    </lineage>
</organism>
<protein>
    <submittedName>
        <fullName evidence="2">Uncharacterized protein</fullName>
    </submittedName>
</protein>
<evidence type="ECO:0000256" key="1">
    <source>
        <dbReference type="SAM" id="MobiDB-lite"/>
    </source>
</evidence>
<feature type="region of interest" description="Disordered" evidence="1">
    <location>
        <begin position="157"/>
        <end position="178"/>
    </location>
</feature>
<feature type="compositionally biased region" description="Polar residues" evidence="1">
    <location>
        <begin position="163"/>
        <end position="178"/>
    </location>
</feature>
<sequence length="191" mass="20817">MASEAPDDARNAIGHGLKLHSAWVARILRMSPAEPRQDGGTRIILSHVHRDDLSTNDEMRAGLESMFPEGHCWELEATTNRPIIINLPTLSKDTVAARIAAFTAQERRLRAAEIEMASTGESLLWRVVGWVRGPSGGSHKNSRGNEVDTDLEMQAFPGLAEPDSTSGGLHSASPQPNGDASYVERLLLQFL</sequence>
<gene>
    <name evidence="2" type="ORF">B0T17DRAFT_616981</name>
</gene>
<accession>A0AA40C4V3</accession>
<proteinExistence type="predicted"/>
<name>A0AA40C4V3_9PEZI</name>
<comment type="caution">
    <text evidence="2">The sequence shown here is derived from an EMBL/GenBank/DDBJ whole genome shotgun (WGS) entry which is preliminary data.</text>
</comment>
<dbReference type="EMBL" id="JAULSR010000003">
    <property type="protein sequence ID" value="KAK0624814.1"/>
    <property type="molecule type" value="Genomic_DNA"/>
</dbReference>
<dbReference type="Proteomes" id="UP001174934">
    <property type="component" value="Unassembled WGS sequence"/>
</dbReference>
<keyword evidence="3" id="KW-1185">Reference proteome</keyword>